<dbReference type="RefSeq" id="WP_261966716.1">
    <property type="nucleotide sequence ID" value="NZ_JAHHZF010000001.1"/>
</dbReference>
<keyword evidence="1" id="KW-1133">Transmembrane helix</keyword>
<reference evidence="2 3" key="1">
    <citation type="submission" date="2021-06" db="EMBL/GenBank/DDBJ databases">
        <authorList>
            <person name="Grouzdev D.S."/>
            <person name="Koziaeva V."/>
        </authorList>
    </citation>
    <scope>NUCLEOTIDE SEQUENCE [LARGE SCALE GENOMIC DNA]</scope>
    <source>
        <strain evidence="2 3">22</strain>
    </source>
</reference>
<keyword evidence="1" id="KW-0472">Membrane</keyword>
<keyword evidence="3" id="KW-1185">Reference proteome</keyword>
<evidence type="ECO:0000313" key="3">
    <source>
        <dbReference type="Proteomes" id="UP000766595"/>
    </source>
</evidence>
<feature type="transmembrane region" description="Helical" evidence="1">
    <location>
        <begin position="37"/>
        <end position="56"/>
    </location>
</feature>
<evidence type="ECO:0000256" key="1">
    <source>
        <dbReference type="SAM" id="Phobius"/>
    </source>
</evidence>
<comment type="caution">
    <text evidence="2">The sequence shown here is derived from an EMBL/GenBank/DDBJ whole genome shotgun (WGS) entry which is preliminary data.</text>
</comment>
<feature type="transmembrane region" description="Helical" evidence="1">
    <location>
        <begin position="12"/>
        <end position="31"/>
    </location>
</feature>
<sequence length="87" mass="8780">MAASTFAGLWRLLFGAAAVFAVLAIAGGIVSTGSWPAWTFALALLFAVAGAASLTVRATLAARRAIDDLIDDDTPPTGPPGPKTGPR</sequence>
<dbReference type="Proteomes" id="UP000766595">
    <property type="component" value="Unassembled WGS sequence"/>
</dbReference>
<dbReference type="EMBL" id="JAHHZF010000001">
    <property type="protein sequence ID" value="MBT9288024.1"/>
    <property type="molecule type" value="Genomic_DNA"/>
</dbReference>
<evidence type="ECO:0000313" key="2">
    <source>
        <dbReference type="EMBL" id="MBT9288024.1"/>
    </source>
</evidence>
<accession>A0A947D0B7</accession>
<keyword evidence="1" id="KW-0812">Transmembrane</keyword>
<name>A0A947D0B7_9HYPH</name>
<organism evidence="2 3">
    <name type="scientific">Prosthecodimorpha staleyi</name>
    <dbReference type="NCBI Taxonomy" id="2840188"/>
    <lineage>
        <taxon>Bacteria</taxon>
        <taxon>Pseudomonadati</taxon>
        <taxon>Pseudomonadota</taxon>
        <taxon>Alphaproteobacteria</taxon>
        <taxon>Hyphomicrobiales</taxon>
        <taxon>Ancalomicrobiaceae</taxon>
        <taxon>Prosthecodimorpha</taxon>
    </lineage>
</organism>
<gene>
    <name evidence="2" type="ORF">KL771_01080</name>
</gene>
<protein>
    <submittedName>
        <fullName evidence="2">Uncharacterized protein</fullName>
    </submittedName>
</protein>
<proteinExistence type="predicted"/>
<dbReference type="AlphaFoldDB" id="A0A947D0B7"/>